<dbReference type="Proteomes" id="UP000615455">
    <property type="component" value="Unassembled WGS sequence"/>
</dbReference>
<accession>A0ABQ2BSB3</accession>
<keyword evidence="1" id="KW-1133">Transmembrane helix</keyword>
<keyword evidence="3" id="KW-1185">Reference proteome</keyword>
<comment type="caution">
    <text evidence="2">The sequence shown here is derived from an EMBL/GenBank/DDBJ whole genome shotgun (WGS) entry which is preliminary data.</text>
</comment>
<organism evidence="2 3">
    <name type="scientific">Paenibacillus marchantiophytorum</name>
    <dbReference type="NCBI Taxonomy" id="1619310"/>
    <lineage>
        <taxon>Bacteria</taxon>
        <taxon>Bacillati</taxon>
        <taxon>Bacillota</taxon>
        <taxon>Bacilli</taxon>
        <taxon>Bacillales</taxon>
        <taxon>Paenibacillaceae</taxon>
        <taxon>Paenibacillus</taxon>
    </lineage>
</organism>
<evidence type="ECO:0000256" key="1">
    <source>
        <dbReference type="SAM" id="Phobius"/>
    </source>
</evidence>
<reference evidence="3" key="1">
    <citation type="journal article" date="2019" name="Int. J. Syst. Evol. Microbiol.">
        <title>The Global Catalogue of Microorganisms (GCM) 10K type strain sequencing project: providing services to taxonomists for standard genome sequencing and annotation.</title>
        <authorList>
            <consortium name="The Broad Institute Genomics Platform"/>
            <consortium name="The Broad Institute Genome Sequencing Center for Infectious Disease"/>
            <person name="Wu L."/>
            <person name="Ma J."/>
        </authorList>
    </citation>
    <scope>NUCLEOTIDE SEQUENCE [LARGE SCALE GENOMIC DNA]</scope>
    <source>
        <strain evidence="3">CGMCC 1.15043</strain>
    </source>
</reference>
<evidence type="ECO:0000313" key="3">
    <source>
        <dbReference type="Proteomes" id="UP000615455"/>
    </source>
</evidence>
<name>A0ABQ2BSB3_9BACL</name>
<feature type="transmembrane region" description="Helical" evidence="1">
    <location>
        <begin position="9"/>
        <end position="28"/>
    </location>
</feature>
<dbReference type="EMBL" id="BMHE01000006">
    <property type="protein sequence ID" value="GGI46395.1"/>
    <property type="molecule type" value="Genomic_DNA"/>
</dbReference>
<protein>
    <submittedName>
        <fullName evidence="2">Uncharacterized protein</fullName>
    </submittedName>
</protein>
<keyword evidence="1" id="KW-0472">Membrane</keyword>
<keyword evidence="1" id="KW-0812">Transmembrane</keyword>
<evidence type="ECO:0000313" key="2">
    <source>
        <dbReference type="EMBL" id="GGI46395.1"/>
    </source>
</evidence>
<sequence>MNLKDYKPLIVPMTVVIIALAMVPSNVIETIKLDALKNPYVILPLSLLIPLVWVVFIIRKLEESQVLMVKVTEE</sequence>
<proteinExistence type="predicted"/>
<gene>
    <name evidence="2" type="ORF">GCM10008018_16880</name>
</gene>
<feature type="transmembrane region" description="Helical" evidence="1">
    <location>
        <begin position="40"/>
        <end position="58"/>
    </location>
</feature>